<dbReference type="Proteomes" id="UP000007812">
    <property type="component" value="Chromosome"/>
</dbReference>
<dbReference type="STRING" id="1006006.Mcup_0379"/>
<proteinExistence type="predicted"/>
<organism evidence="3 4">
    <name type="scientific">Metallosphaera cuprina (strain Ar-4)</name>
    <dbReference type="NCBI Taxonomy" id="1006006"/>
    <lineage>
        <taxon>Archaea</taxon>
        <taxon>Thermoproteota</taxon>
        <taxon>Thermoprotei</taxon>
        <taxon>Sulfolobales</taxon>
        <taxon>Sulfolobaceae</taxon>
        <taxon>Metallosphaera</taxon>
    </lineage>
</organism>
<accession>F4FZQ8</accession>
<dbReference type="GeneID" id="10494239"/>
<dbReference type="AlphaFoldDB" id="F4FZQ8"/>
<dbReference type="EMBL" id="CP002656">
    <property type="protein sequence ID" value="AEB94487.1"/>
    <property type="molecule type" value="Genomic_DNA"/>
</dbReference>
<dbReference type="KEGG" id="mcn:Mcup_0379"/>
<dbReference type="RefSeq" id="WP_013736985.1">
    <property type="nucleotide sequence ID" value="NC_015435.1"/>
</dbReference>
<protein>
    <submittedName>
        <fullName evidence="3">Uncharacterized protein</fullName>
    </submittedName>
</protein>
<dbReference type="PATRIC" id="fig|1006006.8.peg.380"/>
<keyword evidence="2" id="KW-0812">Transmembrane</keyword>
<evidence type="ECO:0000256" key="1">
    <source>
        <dbReference type="SAM" id="Coils"/>
    </source>
</evidence>
<keyword evidence="2" id="KW-1133">Transmembrane helix</keyword>
<evidence type="ECO:0000313" key="4">
    <source>
        <dbReference type="Proteomes" id="UP000007812"/>
    </source>
</evidence>
<dbReference type="eggNOG" id="arCOG06041">
    <property type="taxonomic scope" value="Archaea"/>
</dbReference>
<dbReference type="eggNOG" id="arCOG03704">
    <property type="taxonomic scope" value="Archaea"/>
</dbReference>
<feature type="transmembrane region" description="Helical" evidence="2">
    <location>
        <begin position="5"/>
        <end position="24"/>
    </location>
</feature>
<reference evidence="3 4" key="1">
    <citation type="journal article" date="2011" name="J. Bacteriol.">
        <title>Complete genome sequence of Metallosphaera cuprina, a metal sulfide-oxidizing archaeon from a hot spring.</title>
        <authorList>
            <person name="Liu L.J."/>
            <person name="You X.Y."/>
            <person name="Zheng H."/>
            <person name="Wang S."/>
            <person name="Jiang C.Y."/>
            <person name="Liu S.J."/>
        </authorList>
    </citation>
    <scope>NUCLEOTIDE SEQUENCE [LARGE SCALE GENOMIC DNA]</scope>
    <source>
        <strain evidence="3 4">Ar-4</strain>
    </source>
</reference>
<evidence type="ECO:0000256" key="2">
    <source>
        <dbReference type="SAM" id="Phobius"/>
    </source>
</evidence>
<dbReference type="HOGENOM" id="CLU_363570_0_0_2"/>
<feature type="coiled-coil region" evidence="1">
    <location>
        <begin position="54"/>
        <end position="81"/>
    </location>
</feature>
<keyword evidence="1" id="KW-0175">Coiled coil</keyword>
<keyword evidence="4" id="KW-1185">Reference proteome</keyword>
<gene>
    <name evidence="3" type="ordered locus">Mcup_0379</name>
</gene>
<dbReference type="OrthoDB" id="28630at2157"/>
<keyword evidence="2" id="KW-0472">Membrane</keyword>
<sequence length="776" mass="84178">MDGKIVGLSIVIIVLLIVAAIGFYEYSVASGSLSSLQTQVSSLQSTVKQQNSTISALTSETSQLNSTLQNYKSQLAVAQQNATKYASLYSMYLSMFKQAESNYTMYKQMYEQLLSQVSTGGASYKEGAALNTAFKFWDGIAIESYSDVVPYLATNFTAKVTGTPFPGSYTYSSFNLTWLQSFFNGYETVYFYTTSLPTITQVNNDTYQVSTVIQYFVAPTNNPIYLQVFNASITLTIQYIQGTPLITNMIWNGNELPPSQVIAGYPSQHSLAEWTALSEVLSEINSLGAEFPGHVTAQYFSPSATLTINGVLPTGLKNGTYSGLGSIENFFNTWDNLFVFVMEYSQNLLPNGSAVPLSVNVILNSSGPGTAEVIANDTPFLLFVNQGEPGFPAIYDVHVNMVSYLMYNSTSAQWQIVKQTWKVSQVSALSDTMFYNLNTPTFNTIGEQTVLVNASQGAILKVGPVETIVKPGTYALLPNGTMESLYNFSLILLSTQAVLPPASDYNNLTPTYAFAFAINGQISPAYSLVNSTKGADPAITIVYAPNTWTSWTWFGGKFNGTTYVGGSYKFADHWIYGDGVMVNNQFFKPVIWVFEAGTTAQGQVSPASSVKLSNAYGLTPTNAYTEVINSQQGGVIVAGNIITIVQPGTVINTPIGELSNYNFSVVFYNPLNVTATATGQVPSLVFAYAINGNVTFSYTASKPFITIITTPSMGAEMWTWGPSKSSPTGYGYLFRDPILVTNGTVVNLSFIKPVPWVLTLPEITMSMTSTSSSGGY</sequence>
<evidence type="ECO:0000313" key="3">
    <source>
        <dbReference type="EMBL" id="AEB94487.1"/>
    </source>
</evidence>
<name>F4FZQ8_METCR</name>